<reference evidence="2 3" key="1">
    <citation type="journal article" date="2011" name="Front. Microbiol.">
        <title>Genomic signatures of strain selection and enhancement in Bacillus atrophaeus var. globigii, a historical biowarfare simulant.</title>
        <authorList>
            <person name="Gibbons H.S."/>
            <person name="Broomall S.M."/>
            <person name="McNew L.A."/>
            <person name="Daligault H."/>
            <person name="Chapman C."/>
            <person name="Bruce D."/>
            <person name="Karavis M."/>
            <person name="Krepps M."/>
            <person name="McGregor P.A."/>
            <person name="Hong C."/>
            <person name="Park K.H."/>
            <person name="Akmal A."/>
            <person name="Feldman A."/>
            <person name="Lin J.S."/>
            <person name="Chang W.E."/>
            <person name="Higgs B.W."/>
            <person name="Demirev P."/>
            <person name="Lindquist J."/>
            <person name="Liem A."/>
            <person name="Fochler E."/>
            <person name="Read T.D."/>
            <person name="Tapia R."/>
            <person name="Johnson S."/>
            <person name="Bishop-Lilly K.A."/>
            <person name="Detter C."/>
            <person name="Han C."/>
            <person name="Sozhamannan S."/>
            <person name="Rosenzweig C.N."/>
            <person name="Skowronski E.W."/>
        </authorList>
    </citation>
    <scope>NUCLEOTIDE SEQUENCE [LARGE SCALE GENOMIC DNA]</scope>
    <source>
        <strain evidence="2 3">AK5</strain>
    </source>
</reference>
<gene>
    <name evidence="2" type="ORF">CWE06_05665</name>
</gene>
<comment type="caution">
    <text evidence="2">The sequence shown here is derived from an EMBL/GenBank/DDBJ whole genome shotgun (WGS) entry which is preliminary data.</text>
</comment>
<dbReference type="SUPFAM" id="SSF47413">
    <property type="entry name" value="lambda repressor-like DNA-binding domains"/>
    <property type="match status" value="1"/>
</dbReference>
<dbReference type="RefSeq" id="WP_126792059.1">
    <property type="nucleotide sequence ID" value="NZ_PIPI01000003.1"/>
</dbReference>
<dbReference type="SMART" id="SM00530">
    <property type="entry name" value="HTH_XRE"/>
    <property type="match status" value="1"/>
</dbReference>
<dbReference type="EMBL" id="PIPI01000003">
    <property type="protein sequence ID" value="RUO20119.1"/>
    <property type="molecule type" value="Genomic_DNA"/>
</dbReference>
<evidence type="ECO:0000313" key="3">
    <source>
        <dbReference type="Proteomes" id="UP000288212"/>
    </source>
</evidence>
<dbReference type="GO" id="GO:0003677">
    <property type="term" value="F:DNA binding"/>
    <property type="evidence" value="ECO:0007669"/>
    <property type="project" value="InterPro"/>
</dbReference>
<dbReference type="Proteomes" id="UP000288212">
    <property type="component" value="Unassembled WGS sequence"/>
</dbReference>
<keyword evidence="3" id="KW-1185">Reference proteome</keyword>
<proteinExistence type="predicted"/>
<evidence type="ECO:0000259" key="1">
    <source>
        <dbReference type="PROSITE" id="PS50943"/>
    </source>
</evidence>
<organism evidence="2 3">
    <name type="scientific">Aliidiomarina haloalkalitolerans</name>
    <dbReference type="NCBI Taxonomy" id="859059"/>
    <lineage>
        <taxon>Bacteria</taxon>
        <taxon>Pseudomonadati</taxon>
        <taxon>Pseudomonadota</taxon>
        <taxon>Gammaproteobacteria</taxon>
        <taxon>Alteromonadales</taxon>
        <taxon>Idiomarinaceae</taxon>
        <taxon>Aliidiomarina</taxon>
    </lineage>
</organism>
<dbReference type="InterPro" id="IPR010982">
    <property type="entry name" value="Lambda_DNA-bd_dom_sf"/>
</dbReference>
<sequence length="99" mass="10701">MARRVVVTPQPDLSQPADMALLGAVIRHRRTSLKLTLEDAAALCGISKQAYNNIELGSENVKVETLFKVLTAFGISLRVNAPAFTETDSDIGSASDDWL</sequence>
<evidence type="ECO:0000313" key="2">
    <source>
        <dbReference type="EMBL" id="RUO20119.1"/>
    </source>
</evidence>
<dbReference type="Gene3D" id="1.10.260.40">
    <property type="entry name" value="lambda repressor-like DNA-binding domains"/>
    <property type="match status" value="1"/>
</dbReference>
<accession>A0A432VUC5</accession>
<dbReference type="PROSITE" id="PS50943">
    <property type="entry name" value="HTH_CROC1"/>
    <property type="match status" value="1"/>
</dbReference>
<dbReference type="AlphaFoldDB" id="A0A432VUC5"/>
<name>A0A432VUC5_9GAMM</name>
<protein>
    <submittedName>
        <fullName evidence="2">Transcriptional regulator</fullName>
    </submittedName>
</protein>
<dbReference type="OrthoDB" id="5569968at2"/>
<dbReference type="Pfam" id="PF01381">
    <property type="entry name" value="HTH_3"/>
    <property type="match status" value="1"/>
</dbReference>
<dbReference type="InterPro" id="IPR001387">
    <property type="entry name" value="Cro/C1-type_HTH"/>
</dbReference>
<dbReference type="CDD" id="cd00093">
    <property type="entry name" value="HTH_XRE"/>
    <property type="match status" value="1"/>
</dbReference>
<feature type="domain" description="HTH cro/C1-type" evidence="1">
    <location>
        <begin position="26"/>
        <end position="80"/>
    </location>
</feature>